<protein>
    <submittedName>
        <fullName evidence="9">M3 family peptidase</fullName>
    </submittedName>
</protein>
<comment type="caution">
    <text evidence="9">The sequence shown here is derived from an EMBL/GenBank/DDBJ whole genome shotgun (WGS) entry which is preliminary data.</text>
</comment>
<sequence length="711" mass="80535">MTAAVALTPEAMSQQRKNPFLVPYGTQFNIPPFEKITYDDYLPAIKEGIARREQEVEKITGQAHEPTFANTVLALEKSGELLNRVMMVFSSLDETNSSPEMVAISEVAYPLVSQSSDELMMNSLLFGRVEHVYETRDEEGLNPQQKRAVEELYRDFVRSGAKLNMVDQMKLKKINSQLTELYLQYNKNLLNATNAFSIVVDDEAMLAGIPASNVAVAAEEAKSRGLDGKWVFTLQAPSRLPLLQYADNRDLRRRMYEGYINLASSGEFDNRPVIQQIVKLRAEKARLLGYPDYASYMTANVMAKNPANAEGLLMKIWEPAVERVHEEVAEMQALSDKEGNDFKIAPWDYYYYAEKVRRDKYALDEDEVRSYFALENVRKGIFSMAERLYGVTFTELPNAPKYYDEVKVYEVKDLKGQHVAVFMTDYFPRASKRQGAWMSEFQGAFVDPDGKSQRPIVYNVGNFSKPAGDTPSLLTLDEVATMFHEFGHGLHGMLTRAKLRSQAGTNVDRDFVELPSQIHEHWALEPEMLRTYARHYKTGEVIPDSLVAKLQAAAKHNQGFMTTELVGAALLDLQWGKLTGADAENVDVSAFEKSVAERLGMPAEVQFRYRSPYFRHIFGSDGYASGYYTYLWAEVLDADGFELFKQKGIFDPATAAAFKKYVLEAGGTEDPMELYKKFRGREPRVEALLRNRGLLKDDEPEKTDINMPGGK</sequence>
<dbReference type="PANTHER" id="PTHR43660">
    <property type="entry name" value="DIPEPTIDYL CARBOXYPEPTIDASE"/>
    <property type="match status" value="1"/>
</dbReference>
<keyword evidence="6 7" id="KW-0482">Metalloprotease</keyword>
<evidence type="ECO:0000256" key="5">
    <source>
        <dbReference type="ARBA" id="ARBA00022833"/>
    </source>
</evidence>
<dbReference type="EMBL" id="PUBV01000004">
    <property type="protein sequence ID" value="PWB08921.1"/>
    <property type="molecule type" value="Genomic_DNA"/>
</dbReference>
<dbReference type="InterPro" id="IPR034005">
    <property type="entry name" value="M3A_DCP"/>
</dbReference>
<dbReference type="Proteomes" id="UP000244925">
    <property type="component" value="Unassembled WGS sequence"/>
</dbReference>
<dbReference type="CDD" id="cd06456">
    <property type="entry name" value="M3A_DCP"/>
    <property type="match status" value="1"/>
</dbReference>
<dbReference type="InterPro" id="IPR024079">
    <property type="entry name" value="MetalloPept_cat_dom_sf"/>
</dbReference>
<evidence type="ECO:0000259" key="8">
    <source>
        <dbReference type="Pfam" id="PF01432"/>
    </source>
</evidence>
<organism evidence="9 10">
    <name type="scientific">Paramuribaculum intestinale</name>
    <dbReference type="NCBI Taxonomy" id="2094151"/>
    <lineage>
        <taxon>Bacteria</taxon>
        <taxon>Pseudomonadati</taxon>
        <taxon>Bacteroidota</taxon>
        <taxon>Bacteroidia</taxon>
        <taxon>Bacteroidales</taxon>
        <taxon>Muribaculaceae</taxon>
        <taxon>Paramuribaculum</taxon>
    </lineage>
</organism>
<evidence type="ECO:0000256" key="3">
    <source>
        <dbReference type="ARBA" id="ARBA00022723"/>
    </source>
</evidence>
<evidence type="ECO:0000256" key="6">
    <source>
        <dbReference type="ARBA" id="ARBA00023049"/>
    </source>
</evidence>
<dbReference type="Pfam" id="PF01432">
    <property type="entry name" value="Peptidase_M3"/>
    <property type="match status" value="1"/>
</dbReference>
<dbReference type="InterPro" id="IPR024077">
    <property type="entry name" value="Neurolysin/TOP_dom2"/>
</dbReference>
<accession>A0A2V1J1S1</accession>
<keyword evidence="5 7" id="KW-0862">Zinc</keyword>
<dbReference type="InterPro" id="IPR001567">
    <property type="entry name" value="Pept_M3A_M3B_dom"/>
</dbReference>
<comment type="similarity">
    <text evidence="1 7">Belongs to the peptidase M3 family.</text>
</comment>
<evidence type="ECO:0000256" key="2">
    <source>
        <dbReference type="ARBA" id="ARBA00022670"/>
    </source>
</evidence>
<dbReference type="GO" id="GO:0004180">
    <property type="term" value="F:carboxypeptidase activity"/>
    <property type="evidence" value="ECO:0007669"/>
    <property type="project" value="TreeGrafter"/>
</dbReference>
<evidence type="ECO:0000313" key="10">
    <source>
        <dbReference type="Proteomes" id="UP000244925"/>
    </source>
</evidence>
<dbReference type="PANTHER" id="PTHR43660:SF1">
    <property type="entry name" value="DIPEPTIDYL CARBOXYPEPTIDASE"/>
    <property type="match status" value="1"/>
</dbReference>
<keyword evidence="3 7" id="KW-0479">Metal-binding</keyword>
<gene>
    <name evidence="9" type="ORF">C5O25_03140</name>
</gene>
<comment type="cofactor">
    <cofactor evidence="7">
        <name>Zn(2+)</name>
        <dbReference type="ChEBI" id="CHEBI:29105"/>
    </cofactor>
    <text evidence="7">Binds 1 zinc ion.</text>
</comment>
<dbReference type="Gene3D" id="3.40.390.10">
    <property type="entry name" value="Collagenase (Catalytic Domain)"/>
    <property type="match status" value="1"/>
</dbReference>
<dbReference type="FunFam" id="3.40.390.10:FF:000009">
    <property type="entry name" value="Oligopeptidase A"/>
    <property type="match status" value="1"/>
</dbReference>
<dbReference type="Gene3D" id="1.10.1370.10">
    <property type="entry name" value="Neurolysin, domain 3"/>
    <property type="match status" value="1"/>
</dbReference>
<dbReference type="GO" id="GO:0006508">
    <property type="term" value="P:proteolysis"/>
    <property type="evidence" value="ECO:0007669"/>
    <property type="project" value="UniProtKB-KW"/>
</dbReference>
<feature type="domain" description="Peptidase M3A/M3B catalytic" evidence="8">
    <location>
        <begin position="242"/>
        <end position="693"/>
    </location>
</feature>
<keyword evidence="2 7" id="KW-0645">Protease</keyword>
<dbReference type="AlphaFoldDB" id="A0A2V1J1S1"/>
<keyword evidence="10" id="KW-1185">Reference proteome</keyword>
<proteinExistence type="inferred from homology"/>
<reference evidence="10" key="1">
    <citation type="submission" date="2018-02" db="EMBL/GenBank/DDBJ databases">
        <authorList>
            <person name="Clavel T."/>
            <person name="Strowig T."/>
        </authorList>
    </citation>
    <scope>NUCLEOTIDE SEQUENCE [LARGE SCALE GENOMIC DNA]</scope>
    <source>
        <strain evidence="10">DSM 100764</strain>
    </source>
</reference>
<dbReference type="GO" id="GO:0005829">
    <property type="term" value="C:cytosol"/>
    <property type="evidence" value="ECO:0007669"/>
    <property type="project" value="TreeGrafter"/>
</dbReference>
<evidence type="ECO:0000256" key="1">
    <source>
        <dbReference type="ARBA" id="ARBA00006040"/>
    </source>
</evidence>
<dbReference type="InterPro" id="IPR045090">
    <property type="entry name" value="Pept_M3A_M3B"/>
</dbReference>
<name>A0A2V1J1S1_9BACT</name>
<keyword evidence="4 7" id="KW-0378">Hydrolase</keyword>
<evidence type="ECO:0000256" key="4">
    <source>
        <dbReference type="ARBA" id="ARBA00022801"/>
    </source>
</evidence>
<dbReference type="SUPFAM" id="SSF55486">
    <property type="entry name" value="Metalloproteases ('zincins'), catalytic domain"/>
    <property type="match status" value="1"/>
</dbReference>
<evidence type="ECO:0000313" key="9">
    <source>
        <dbReference type="EMBL" id="PWB08921.1"/>
    </source>
</evidence>
<dbReference type="GO" id="GO:0004222">
    <property type="term" value="F:metalloendopeptidase activity"/>
    <property type="evidence" value="ECO:0007669"/>
    <property type="project" value="InterPro"/>
</dbReference>
<evidence type="ECO:0000256" key="7">
    <source>
        <dbReference type="RuleBase" id="RU003435"/>
    </source>
</evidence>
<dbReference type="GO" id="GO:0046872">
    <property type="term" value="F:metal ion binding"/>
    <property type="evidence" value="ECO:0007669"/>
    <property type="project" value="UniProtKB-UniRule"/>
</dbReference>